<dbReference type="AlphaFoldDB" id="A0A1I8FKU4"/>
<protein>
    <submittedName>
        <fullName evidence="3">HAP1 N-terminal domain-containing protein</fullName>
    </submittedName>
</protein>
<evidence type="ECO:0000313" key="2">
    <source>
        <dbReference type="Proteomes" id="UP000095280"/>
    </source>
</evidence>
<dbReference type="WBParaSite" id="maker-unitig_38178-snap-gene-0.1-mRNA-1">
    <property type="protein sequence ID" value="maker-unitig_38178-snap-gene-0.1-mRNA-1"/>
    <property type="gene ID" value="maker-unitig_38178-snap-gene-0.1"/>
</dbReference>
<name>A0A1I8FKU4_9PLAT</name>
<keyword evidence="2" id="KW-1185">Reference proteome</keyword>
<evidence type="ECO:0000313" key="3">
    <source>
        <dbReference type="WBParaSite" id="maker-unitig_38178-snap-gene-0.1-mRNA-1"/>
    </source>
</evidence>
<sequence length="175" mass="18322">SSRRHLPDEISSLSSMLELRNAELADLRRRLAESDEELQALRDTRERNALLQRRLENLEAVVAQKTENEKLSQPGRRAGLLRAEGRGGGSSGAEDSDSAAGSSLMSRSMYVPSSGGTSGGGGGSGGAARRRGLQHDRNKRRTISTAGDGGARDSAVVAAAAAAFSAALMDGDDNE</sequence>
<feature type="compositionally biased region" description="Basic residues" evidence="1">
    <location>
        <begin position="128"/>
        <end position="142"/>
    </location>
</feature>
<feature type="region of interest" description="Disordered" evidence="1">
    <location>
        <begin position="61"/>
        <end position="152"/>
    </location>
</feature>
<reference evidence="3" key="1">
    <citation type="submission" date="2016-11" db="UniProtKB">
        <authorList>
            <consortium name="WormBaseParasite"/>
        </authorList>
    </citation>
    <scope>IDENTIFICATION</scope>
</reference>
<evidence type="ECO:0000256" key="1">
    <source>
        <dbReference type="SAM" id="MobiDB-lite"/>
    </source>
</evidence>
<organism evidence="2 3">
    <name type="scientific">Macrostomum lignano</name>
    <dbReference type="NCBI Taxonomy" id="282301"/>
    <lineage>
        <taxon>Eukaryota</taxon>
        <taxon>Metazoa</taxon>
        <taxon>Spiralia</taxon>
        <taxon>Lophotrochozoa</taxon>
        <taxon>Platyhelminthes</taxon>
        <taxon>Rhabditophora</taxon>
        <taxon>Macrostomorpha</taxon>
        <taxon>Macrostomida</taxon>
        <taxon>Macrostomidae</taxon>
        <taxon>Macrostomum</taxon>
    </lineage>
</organism>
<feature type="compositionally biased region" description="Gly residues" evidence="1">
    <location>
        <begin position="116"/>
        <end position="126"/>
    </location>
</feature>
<dbReference type="Proteomes" id="UP000095280">
    <property type="component" value="Unplaced"/>
</dbReference>
<proteinExistence type="predicted"/>
<accession>A0A1I8FKU4</accession>